<gene>
    <name evidence="1" type="ORF">SAMN04488242_1684</name>
</gene>
<dbReference type="EMBL" id="FNGP01000003">
    <property type="protein sequence ID" value="SDL50051.1"/>
    <property type="molecule type" value="Genomic_DNA"/>
</dbReference>
<keyword evidence="2" id="KW-1185">Reference proteome</keyword>
<name>A0A1G9KJZ4_9ACTN</name>
<dbReference type="AlphaFoldDB" id="A0A1G9KJZ4"/>
<dbReference type="Gene3D" id="3.40.50.1820">
    <property type="entry name" value="alpha/beta hydrolase"/>
    <property type="match status" value="1"/>
</dbReference>
<proteinExistence type="predicted"/>
<evidence type="ECO:0008006" key="3">
    <source>
        <dbReference type="Google" id="ProtNLM"/>
    </source>
</evidence>
<evidence type="ECO:0000313" key="1">
    <source>
        <dbReference type="EMBL" id="SDL50051.1"/>
    </source>
</evidence>
<accession>A0A1G9KJZ4</accession>
<evidence type="ECO:0000313" key="2">
    <source>
        <dbReference type="Proteomes" id="UP000199475"/>
    </source>
</evidence>
<protein>
    <recommendedName>
        <fullName evidence="3">Alpha/beta hydrolase family protein</fullName>
    </recommendedName>
</protein>
<dbReference type="Proteomes" id="UP000199475">
    <property type="component" value="Unassembled WGS sequence"/>
</dbReference>
<reference evidence="1 2" key="1">
    <citation type="submission" date="2016-10" db="EMBL/GenBank/DDBJ databases">
        <authorList>
            <person name="de Groot N.N."/>
        </authorList>
    </citation>
    <scope>NUCLEOTIDE SEQUENCE [LARGE SCALE GENOMIC DNA]</scope>
    <source>
        <strain evidence="1 2">CGMCC 1.9159</strain>
    </source>
</reference>
<dbReference type="SUPFAM" id="SSF53474">
    <property type="entry name" value="alpha/beta-Hydrolases"/>
    <property type="match status" value="1"/>
</dbReference>
<organism evidence="1 2">
    <name type="scientific">Tessaracoccus oleiagri</name>
    <dbReference type="NCBI Taxonomy" id="686624"/>
    <lineage>
        <taxon>Bacteria</taxon>
        <taxon>Bacillati</taxon>
        <taxon>Actinomycetota</taxon>
        <taxon>Actinomycetes</taxon>
        <taxon>Propionibacteriales</taxon>
        <taxon>Propionibacteriaceae</taxon>
        <taxon>Tessaracoccus</taxon>
    </lineage>
</organism>
<dbReference type="STRING" id="686624.SAMN04488242_1684"/>
<sequence>MAARTADTVHDWGVALGDLARAVWRGRAAWRLPVAPDPDSRCRDVPIVILPGILEPWTYLAPMARWLSDRGHPVEFVETLGWNLADLDASAERCLRVLRQRGTSGAVLVAHSKGGLIGKAVLLAQGDEAAAVGMVAVATPFAGSTVGRRLHRLVARSPLGLFAPGNPVLQALADEVSVNAHIVSLSPAWDQMIPGGSHLAGATNVDLAAAGHFRPVRDEAVWEVIHEHAHRLADEAAGDG</sequence>
<dbReference type="InterPro" id="IPR029058">
    <property type="entry name" value="AB_hydrolase_fold"/>
</dbReference>